<comment type="caution">
    <text evidence="7">The sequence shown here is derived from an EMBL/GenBank/DDBJ whole genome shotgun (WGS) entry which is preliminary data.</text>
</comment>
<dbReference type="STRING" id="206506.AAV32_08710"/>
<dbReference type="EMBL" id="LBNE01000004">
    <property type="protein sequence ID" value="KKO72017.1"/>
    <property type="molecule type" value="Genomic_DNA"/>
</dbReference>
<keyword evidence="3 6" id="KW-0812">Transmembrane</keyword>
<feature type="transmembrane region" description="Helical" evidence="6">
    <location>
        <begin position="384"/>
        <end position="405"/>
    </location>
</feature>
<evidence type="ECO:0000256" key="5">
    <source>
        <dbReference type="ARBA" id="ARBA00023136"/>
    </source>
</evidence>
<evidence type="ECO:0000256" key="1">
    <source>
        <dbReference type="ARBA" id="ARBA00004141"/>
    </source>
</evidence>
<evidence type="ECO:0000313" key="7">
    <source>
        <dbReference type="EMBL" id="KKO72017.1"/>
    </source>
</evidence>
<feature type="transmembrane region" description="Helical" evidence="6">
    <location>
        <begin position="321"/>
        <end position="345"/>
    </location>
</feature>
<evidence type="ECO:0000256" key="3">
    <source>
        <dbReference type="ARBA" id="ARBA00022692"/>
    </source>
</evidence>
<dbReference type="Pfam" id="PF07690">
    <property type="entry name" value="MFS_1"/>
    <property type="match status" value="1"/>
</dbReference>
<keyword evidence="4 6" id="KW-1133">Transmembrane helix</keyword>
<protein>
    <submittedName>
        <fullName evidence="7">MFS transporter</fullName>
    </submittedName>
</protein>
<dbReference type="AlphaFoldDB" id="A0A171KT00"/>
<dbReference type="GO" id="GO:0016020">
    <property type="term" value="C:membrane"/>
    <property type="evidence" value="ECO:0007669"/>
    <property type="project" value="UniProtKB-SubCell"/>
</dbReference>
<keyword evidence="8" id="KW-1185">Reference proteome</keyword>
<evidence type="ECO:0000256" key="6">
    <source>
        <dbReference type="SAM" id="Phobius"/>
    </source>
</evidence>
<feature type="transmembrane region" description="Helical" evidence="6">
    <location>
        <begin position="263"/>
        <end position="282"/>
    </location>
</feature>
<organism evidence="7 8">
    <name type="scientific">Kerstersia gyiorum</name>
    <dbReference type="NCBI Taxonomy" id="206506"/>
    <lineage>
        <taxon>Bacteria</taxon>
        <taxon>Pseudomonadati</taxon>
        <taxon>Pseudomonadota</taxon>
        <taxon>Betaproteobacteria</taxon>
        <taxon>Burkholderiales</taxon>
        <taxon>Alcaligenaceae</taxon>
        <taxon>Kerstersia</taxon>
    </lineage>
</organism>
<evidence type="ECO:0000256" key="2">
    <source>
        <dbReference type="ARBA" id="ARBA00022448"/>
    </source>
</evidence>
<dbReference type="InterPro" id="IPR011701">
    <property type="entry name" value="MFS"/>
</dbReference>
<keyword evidence="2" id="KW-0813">Transport</keyword>
<dbReference type="PATRIC" id="fig|206506.3.peg.1859"/>
<accession>A0A171KT00</accession>
<feature type="transmembrane region" description="Helical" evidence="6">
    <location>
        <begin position="145"/>
        <end position="166"/>
    </location>
</feature>
<keyword evidence="5 6" id="KW-0472">Membrane</keyword>
<dbReference type="PANTHER" id="PTHR12778:SF10">
    <property type="entry name" value="MAJOR FACILITATOR SUPERFAMILY DOMAIN-CONTAINING PROTEIN 3"/>
    <property type="match status" value="1"/>
</dbReference>
<dbReference type="InterPro" id="IPR036259">
    <property type="entry name" value="MFS_trans_sf"/>
</dbReference>
<proteinExistence type="predicted"/>
<comment type="subcellular location">
    <subcellularLocation>
        <location evidence="1">Membrane</location>
        <topology evidence="1">Multi-pass membrane protein</topology>
    </subcellularLocation>
</comment>
<sequence length="425" mass="45666">MNTMTPRSSWWPQQLLLGWLNLVLTAPVIYLYVGLPLVMRQHGWSGTEIGLLQLAGLPAMLKFVLATPVDRWRLGQSSYRNWAVLLSVGYAATLLLLGAHDIRDTPFMVLFALALLVSLLGTWADIPVNGLAIRILPESERIRAGAIRSAATSLGAIVGGGLMLVLHAKLGWAWPFTVLALGMLSGAILIPLLRAGHPVVNQPASAQEVAMERAGLRQWLSWFATPQHRIWAVLLVLYYPLIGAVWVYLKPLMLDLGFAPERIAMIVGVGGGLLAAIASMAGSWVSRRSGAANALTLFAIGNLFALALLASAVMFKLDEAWLIASTMVVALMMGASAGLVFGLMMYHARPALSALDYGIQSSLFVIGRTMVPVLAGVVLDHLGYPGMLMCLVGGLALILVLVMFVRKRIFSASTGQQAQPLTSIQ</sequence>
<feature type="transmembrane region" description="Helical" evidence="6">
    <location>
        <begin position="81"/>
        <end position="99"/>
    </location>
</feature>
<name>A0A171KT00_9BURK</name>
<evidence type="ECO:0000256" key="4">
    <source>
        <dbReference type="ARBA" id="ARBA00022989"/>
    </source>
</evidence>
<reference evidence="7 8" key="1">
    <citation type="submission" date="2015-04" db="EMBL/GenBank/DDBJ databases">
        <title>Genome sequence of Kerstersia gyiorum CG1.</title>
        <authorList>
            <person name="Greninger A.L."/>
            <person name="Kozyreva V."/>
            <person name="Chaturvedi V."/>
        </authorList>
    </citation>
    <scope>NUCLEOTIDE SEQUENCE [LARGE SCALE GENOMIC DNA]</scope>
    <source>
        <strain evidence="7 8">CG1</strain>
    </source>
</reference>
<dbReference type="GO" id="GO:0022857">
    <property type="term" value="F:transmembrane transporter activity"/>
    <property type="evidence" value="ECO:0007669"/>
    <property type="project" value="InterPro"/>
</dbReference>
<evidence type="ECO:0000313" key="8">
    <source>
        <dbReference type="Proteomes" id="UP000078084"/>
    </source>
</evidence>
<feature type="transmembrane region" description="Helical" evidence="6">
    <location>
        <begin position="357"/>
        <end position="378"/>
    </location>
</feature>
<feature type="transmembrane region" description="Helical" evidence="6">
    <location>
        <begin position="105"/>
        <end position="124"/>
    </location>
</feature>
<feature type="transmembrane region" description="Helical" evidence="6">
    <location>
        <begin position="172"/>
        <end position="193"/>
    </location>
</feature>
<feature type="transmembrane region" description="Helical" evidence="6">
    <location>
        <begin position="230"/>
        <end position="248"/>
    </location>
</feature>
<dbReference type="InterPro" id="IPR004752">
    <property type="entry name" value="AmpG_permease/AT-1"/>
</dbReference>
<feature type="transmembrane region" description="Helical" evidence="6">
    <location>
        <begin position="294"/>
        <end position="315"/>
    </location>
</feature>
<dbReference type="Proteomes" id="UP000078084">
    <property type="component" value="Unassembled WGS sequence"/>
</dbReference>
<feature type="transmembrane region" description="Helical" evidence="6">
    <location>
        <begin position="16"/>
        <end position="39"/>
    </location>
</feature>
<gene>
    <name evidence="7" type="ORF">AAV32_08710</name>
</gene>
<dbReference type="RefSeq" id="WP_068370415.1">
    <property type="nucleotide sequence ID" value="NZ_LBNE01000004.1"/>
</dbReference>
<dbReference type="Gene3D" id="1.20.1250.20">
    <property type="entry name" value="MFS general substrate transporter like domains"/>
    <property type="match status" value="1"/>
</dbReference>
<dbReference type="PANTHER" id="PTHR12778">
    <property type="entry name" value="SOLUTE CARRIER FAMILY 33 ACETYL-COA TRANSPORTER -RELATED"/>
    <property type="match status" value="1"/>
</dbReference>
<dbReference type="SUPFAM" id="SSF103473">
    <property type="entry name" value="MFS general substrate transporter"/>
    <property type="match status" value="1"/>
</dbReference>